<dbReference type="InterPro" id="IPR026004">
    <property type="entry name" value="Septum_form"/>
</dbReference>
<dbReference type="EMBL" id="JAAGMD010000164">
    <property type="protein sequence ID" value="NEA85663.1"/>
    <property type="molecule type" value="Genomic_DNA"/>
</dbReference>
<name>A0A6G3QQ98_9ACTN</name>
<organism evidence="2">
    <name type="scientific">Streptomyces sp. SID14436</name>
    <dbReference type="NCBI Taxonomy" id="2706070"/>
    <lineage>
        <taxon>Bacteria</taxon>
        <taxon>Bacillati</taxon>
        <taxon>Actinomycetota</taxon>
        <taxon>Actinomycetes</taxon>
        <taxon>Kitasatosporales</taxon>
        <taxon>Streptomycetaceae</taxon>
        <taxon>Streptomyces</taxon>
    </lineage>
</organism>
<sequence length="238" mass="25195">AMPYGEAVGLAEPLREGDCVLADWPAGRRFTGAPRLAVDPGCAGRAPDGQVMAVVEAASAEEARDHGPARCEERTRQARERLADVRSVAVVPSAEGFEAAGRRTACLVLGAHGPVFGPLGDRRRFGTEFADPAAMQRRDCLDATPRGTARLVPCGGRYEEQVLGFTRLGEEDVPRAGAGRGAAVEVCAREVPPRDYGFDPSLYVSGAWTSDKPPQTGPHVAVCTVKRRNGGTMEGTEP</sequence>
<dbReference type="Pfam" id="PF13845">
    <property type="entry name" value="Septum_form"/>
    <property type="match status" value="1"/>
</dbReference>
<dbReference type="RefSeq" id="WP_164438094.1">
    <property type="nucleotide sequence ID" value="NZ_JAAGMD010000164.1"/>
</dbReference>
<dbReference type="AlphaFoldDB" id="A0A6G3QQ98"/>
<evidence type="ECO:0000313" key="2">
    <source>
        <dbReference type="EMBL" id="NEA85663.1"/>
    </source>
</evidence>
<feature type="domain" description="Septum formation-related" evidence="1">
    <location>
        <begin position="45"/>
        <end position="191"/>
    </location>
</feature>
<keyword evidence="2" id="KW-0808">Transferase</keyword>
<accession>A0A6G3QQ98</accession>
<comment type="caution">
    <text evidence="2">The sequence shown here is derived from an EMBL/GenBank/DDBJ whole genome shotgun (WGS) entry which is preliminary data.</text>
</comment>
<evidence type="ECO:0000259" key="1">
    <source>
        <dbReference type="Pfam" id="PF13845"/>
    </source>
</evidence>
<gene>
    <name evidence="2" type="ORF">G3I53_06265</name>
</gene>
<dbReference type="GO" id="GO:0004674">
    <property type="term" value="F:protein serine/threonine kinase activity"/>
    <property type="evidence" value="ECO:0007669"/>
    <property type="project" value="UniProtKB-KW"/>
</dbReference>
<proteinExistence type="predicted"/>
<keyword evidence="2" id="KW-0723">Serine/threonine-protein kinase</keyword>
<feature type="non-terminal residue" evidence="2">
    <location>
        <position position="1"/>
    </location>
</feature>
<reference evidence="2" key="1">
    <citation type="submission" date="2020-01" db="EMBL/GenBank/DDBJ databases">
        <title>Insect and environment-associated Actinomycetes.</title>
        <authorList>
            <person name="Currrie C."/>
            <person name="Chevrette M."/>
            <person name="Carlson C."/>
            <person name="Stubbendieck R."/>
            <person name="Wendt-Pienkowski E."/>
        </authorList>
    </citation>
    <scope>NUCLEOTIDE SEQUENCE</scope>
    <source>
        <strain evidence="2">SID14436</strain>
    </source>
</reference>
<keyword evidence="2" id="KW-0418">Kinase</keyword>
<protein>
    <submittedName>
        <fullName evidence="2">Serine/threonine protein kinase</fullName>
    </submittedName>
</protein>